<proteinExistence type="inferred from homology"/>
<evidence type="ECO:0000259" key="10">
    <source>
        <dbReference type="Pfam" id="PF02355"/>
    </source>
</evidence>
<dbReference type="NCBIfam" id="TIGR00916">
    <property type="entry name" value="2A0604s01"/>
    <property type="match status" value="1"/>
</dbReference>
<dbReference type="EMBL" id="CP114280">
    <property type="protein sequence ID" value="WFN55301.1"/>
    <property type="molecule type" value="Genomic_DNA"/>
</dbReference>
<dbReference type="InterPro" id="IPR005665">
    <property type="entry name" value="SecF_bac"/>
</dbReference>
<keyword evidence="7 9" id="KW-0811">Translocation</keyword>
<feature type="transmembrane region" description="Helical" evidence="9">
    <location>
        <begin position="170"/>
        <end position="191"/>
    </location>
</feature>
<dbReference type="PRINTS" id="PR01755">
    <property type="entry name" value="SECFTRNLCASE"/>
</dbReference>
<evidence type="ECO:0000256" key="5">
    <source>
        <dbReference type="ARBA" id="ARBA00022927"/>
    </source>
</evidence>
<feature type="transmembrane region" description="Helical" evidence="9">
    <location>
        <begin position="249"/>
        <end position="269"/>
    </location>
</feature>
<feature type="transmembrane region" description="Helical" evidence="9">
    <location>
        <begin position="24"/>
        <end position="43"/>
    </location>
</feature>
<evidence type="ECO:0000256" key="6">
    <source>
        <dbReference type="ARBA" id="ARBA00022989"/>
    </source>
</evidence>
<dbReference type="HAMAP" id="MF_01464_B">
    <property type="entry name" value="SecF_B"/>
    <property type="match status" value="1"/>
</dbReference>
<feature type="transmembrane region" description="Helical" evidence="9">
    <location>
        <begin position="142"/>
        <end position="163"/>
    </location>
</feature>
<dbReference type="PANTHER" id="PTHR30081:SF8">
    <property type="entry name" value="PROTEIN TRANSLOCASE SUBUNIT SECF"/>
    <property type="match status" value="1"/>
</dbReference>
<dbReference type="Pfam" id="PF02355">
    <property type="entry name" value="SecD_SecF_C"/>
    <property type="match status" value="1"/>
</dbReference>
<comment type="function">
    <text evidence="9">Part of the Sec protein translocase complex. Interacts with the SecYEG preprotein conducting channel. SecDF uses the proton motive force (PMF) to complete protein translocation after the ATP-dependent function of SecA.</text>
</comment>
<dbReference type="Gene3D" id="1.20.1640.10">
    <property type="entry name" value="Multidrug efflux transporter AcrB transmembrane domain"/>
    <property type="match status" value="1"/>
</dbReference>
<accession>A0ABY8G5R4</accession>
<dbReference type="NCBIfam" id="TIGR00966">
    <property type="entry name" value="transloc_SecF"/>
    <property type="match status" value="1"/>
</dbReference>
<keyword evidence="3 9" id="KW-1003">Cell membrane</keyword>
<feature type="transmembrane region" description="Helical" evidence="9">
    <location>
        <begin position="275"/>
        <end position="297"/>
    </location>
</feature>
<dbReference type="InterPro" id="IPR022813">
    <property type="entry name" value="SecD/SecF_arch_bac"/>
</dbReference>
<sequence>MAQEYTVEQLNYGRKVYDFMRWDYWAFGLSGLLLLLSIAVMGVRGFNWGLDFTGGTVIEISLEKSADLEQMREALQKAGFADPLVQNFGSSRDIMVRMPPAHDEVGGQALGSKVVGVINDATSQHATVKRIEFVGPSVGADLAQNGAMALMAALICILVYVGFRFEWRLAAGVVIALAHDVLITMGVLALFRIEIDLTIIASLMSVIGYSLNDSIVVSDRIRENFRKIRRGTPYEIFNVSLTQTLHRTLITSGTTLVVILMLYLFGGAMLQGFSLTMLIGVTIGTVSSIYVASALALKLGMRREHMLVQKVEKEGADQPSLLP</sequence>
<evidence type="ECO:0000256" key="4">
    <source>
        <dbReference type="ARBA" id="ARBA00022692"/>
    </source>
</evidence>
<dbReference type="Proteomes" id="UP001219630">
    <property type="component" value="Chromosome"/>
</dbReference>
<evidence type="ECO:0000313" key="12">
    <source>
        <dbReference type="Proteomes" id="UP001219630"/>
    </source>
</evidence>
<comment type="subcellular location">
    <subcellularLocation>
        <location evidence="1 9">Cell membrane</location>
        <topology evidence="1 9">Multi-pass membrane protein</topology>
    </subcellularLocation>
</comment>
<keyword evidence="6 9" id="KW-1133">Transmembrane helix</keyword>
<keyword evidence="12" id="KW-1185">Reference proteome</keyword>
<keyword evidence="2 9" id="KW-0813">Transport</keyword>
<feature type="transmembrane region" description="Helical" evidence="9">
    <location>
        <begin position="197"/>
        <end position="217"/>
    </location>
</feature>
<reference evidence="11 12" key="1">
    <citation type="submission" date="2022-12" db="EMBL/GenBank/DDBJ databases">
        <title>Complete genome sequencing of Dickeya lacustris type strain LMG30899.</title>
        <authorList>
            <person name="Dobhal S."/>
            <person name="Arizala D."/>
            <person name="Arif M."/>
        </authorList>
    </citation>
    <scope>NUCLEOTIDE SEQUENCE [LARGE SCALE GENOMIC DNA]</scope>
    <source>
        <strain evidence="11 12">LMG30899</strain>
    </source>
</reference>
<dbReference type="InterPro" id="IPR022646">
    <property type="entry name" value="SecD/SecF_CS"/>
</dbReference>
<dbReference type="InterPro" id="IPR022645">
    <property type="entry name" value="SecD/SecF_bac"/>
</dbReference>
<dbReference type="PANTHER" id="PTHR30081">
    <property type="entry name" value="PROTEIN-EXPORT MEMBRANE PROTEIN SEC"/>
    <property type="match status" value="1"/>
</dbReference>
<gene>
    <name evidence="9 11" type="primary">secF</name>
    <name evidence="11" type="ORF">O1Q98_17050</name>
</gene>
<comment type="subunit">
    <text evidence="9">Forms a complex with SecD. Part of the essential Sec protein translocation apparatus which comprises SecA, SecYEG and auxiliary proteins SecDF-YajC and YidC.</text>
</comment>
<dbReference type="InterPro" id="IPR055344">
    <property type="entry name" value="SecD_SecF_C_bact"/>
</dbReference>
<organism evidence="11 12">
    <name type="scientific">Dickeya lacustris</name>
    <dbReference type="NCBI Taxonomy" id="2259638"/>
    <lineage>
        <taxon>Bacteria</taxon>
        <taxon>Pseudomonadati</taxon>
        <taxon>Pseudomonadota</taxon>
        <taxon>Gammaproteobacteria</taxon>
        <taxon>Enterobacterales</taxon>
        <taxon>Pectobacteriaceae</taxon>
        <taxon>Dickeya</taxon>
    </lineage>
</organism>
<dbReference type="RefSeq" id="WP_125258673.1">
    <property type="nucleotide sequence ID" value="NZ_CP114280.1"/>
</dbReference>
<comment type="similarity">
    <text evidence="9">Belongs to the SecD/SecF family. SecF subfamily.</text>
</comment>
<dbReference type="InterPro" id="IPR048634">
    <property type="entry name" value="SecD_SecF_C"/>
</dbReference>
<evidence type="ECO:0000256" key="1">
    <source>
        <dbReference type="ARBA" id="ARBA00004651"/>
    </source>
</evidence>
<evidence type="ECO:0000256" key="9">
    <source>
        <dbReference type="HAMAP-Rule" id="MF_01464"/>
    </source>
</evidence>
<name>A0ABY8G5R4_9GAMM</name>
<keyword evidence="8 9" id="KW-0472">Membrane</keyword>
<feature type="domain" description="Protein export membrane protein SecD/SecF C-terminal" evidence="10">
    <location>
        <begin position="119"/>
        <end position="301"/>
    </location>
</feature>
<evidence type="ECO:0000256" key="7">
    <source>
        <dbReference type="ARBA" id="ARBA00023010"/>
    </source>
</evidence>
<evidence type="ECO:0000256" key="2">
    <source>
        <dbReference type="ARBA" id="ARBA00022448"/>
    </source>
</evidence>
<evidence type="ECO:0000256" key="8">
    <source>
        <dbReference type="ARBA" id="ARBA00023136"/>
    </source>
</evidence>
<evidence type="ECO:0000256" key="3">
    <source>
        <dbReference type="ARBA" id="ARBA00022475"/>
    </source>
</evidence>
<protein>
    <recommendedName>
        <fullName evidence="9">Protein-export membrane protein SecF</fullName>
    </recommendedName>
</protein>
<keyword evidence="4 9" id="KW-0812">Transmembrane</keyword>
<dbReference type="SUPFAM" id="SSF82866">
    <property type="entry name" value="Multidrug efflux transporter AcrB transmembrane domain"/>
    <property type="match status" value="1"/>
</dbReference>
<keyword evidence="5 9" id="KW-0653">Protein transport</keyword>
<evidence type="ECO:0000313" key="11">
    <source>
        <dbReference type="EMBL" id="WFN55301.1"/>
    </source>
</evidence>
<dbReference type="Pfam" id="PF07549">
    <property type="entry name" value="Sec_GG"/>
    <property type="match status" value="1"/>
</dbReference>